<sequence length="469" mass="52180">MQIRNIYTGLSGVILAVVLSSCLATKKYDRPEIETADLYKNFTTSDSTTLGDIPWENLFPDDQLKKLISDALTNNQDMGIAAQRIVAAQAYFKQKKLEFLPSVGVGASVTHQELAENSQFGSFFNGSIDQYQLAADLSWEADIWGKIRSNKRAYYAAYMQSEAAYRVVQTKLIASVAATYYQLLALDAQLKIAEETVENRTSSLETMKSLKESGQQTAVSVKQTEAQLYGAQILEADLKKQVQIVENALCMLLGIAPQPIDRGVLENQELDVDMNIGLPAQLVRNRPDVIEAEFGLMQAFELTNVARTQFYPSLTLSATGGFQSIEFDNWFDTGSLFATIVGGLTQPVFNQGKIKAQYKIYKAEQEQALLNFRKSLLNAGQEVSNAMVTITAEDEKYDLRLRQRDALSDAVEYSEELLVNGYASYLEVLTAKDNELSAELNLIDTKYRKLTAIVDLYQALGGGWKQVDL</sequence>
<comment type="subcellular location">
    <subcellularLocation>
        <location evidence="2">Cell membrane</location>
        <topology evidence="2">Lipid-anchor</topology>
    </subcellularLocation>
</comment>
<evidence type="ECO:0000256" key="1">
    <source>
        <dbReference type="ARBA" id="ARBA00007613"/>
    </source>
</evidence>
<name>A0ABW9RTB4_9BACT</name>
<dbReference type="InterPro" id="IPR010131">
    <property type="entry name" value="MdtP/NodT-like"/>
</dbReference>
<dbReference type="NCBIfam" id="TIGR01845">
    <property type="entry name" value="outer_NodT"/>
    <property type="match status" value="1"/>
</dbReference>
<evidence type="ECO:0000256" key="2">
    <source>
        <dbReference type="RuleBase" id="RU362097"/>
    </source>
</evidence>
<gene>
    <name evidence="3" type="ORF">E1163_20935</name>
</gene>
<keyword evidence="2" id="KW-0472">Membrane</keyword>
<dbReference type="PANTHER" id="PTHR30203:SF33">
    <property type="entry name" value="BLR4455 PROTEIN"/>
    <property type="match status" value="1"/>
</dbReference>
<dbReference type="SUPFAM" id="SSF56954">
    <property type="entry name" value="Outer membrane efflux proteins (OEP)"/>
    <property type="match status" value="1"/>
</dbReference>
<keyword evidence="2" id="KW-0812">Transmembrane</keyword>
<evidence type="ECO:0000313" key="4">
    <source>
        <dbReference type="Proteomes" id="UP000798808"/>
    </source>
</evidence>
<dbReference type="Proteomes" id="UP000798808">
    <property type="component" value="Unassembled WGS sequence"/>
</dbReference>
<comment type="similarity">
    <text evidence="1 2">Belongs to the outer membrane factor (OMF) (TC 1.B.17) family.</text>
</comment>
<dbReference type="InterPro" id="IPR003423">
    <property type="entry name" value="OMP_efflux"/>
</dbReference>
<dbReference type="Gene3D" id="2.20.200.10">
    <property type="entry name" value="Outer membrane efflux proteins (OEP)"/>
    <property type="match status" value="1"/>
</dbReference>
<keyword evidence="2" id="KW-1134">Transmembrane beta strand</keyword>
<organism evidence="3 4">
    <name type="scientific">Fulvivirga kasyanovii</name>
    <dbReference type="NCBI Taxonomy" id="396812"/>
    <lineage>
        <taxon>Bacteria</taxon>
        <taxon>Pseudomonadati</taxon>
        <taxon>Bacteroidota</taxon>
        <taxon>Cytophagia</taxon>
        <taxon>Cytophagales</taxon>
        <taxon>Fulvivirgaceae</taxon>
        <taxon>Fulvivirga</taxon>
    </lineage>
</organism>
<dbReference type="Pfam" id="PF02321">
    <property type="entry name" value="OEP"/>
    <property type="match status" value="2"/>
</dbReference>
<keyword evidence="4" id="KW-1185">Reference proteome</keyword>
<dbReference type="EMBL" id="SMLW01000627">
    <property type="protein sequence ID" value="MTI27434.1"/>
    <property type="molecule type" value="Genomic_DNA"/>
</dbReference>
<dbReference type="RefSeq" id="WP_155174434.1">
    <property type="nucleotide sequence ID" value="NZ_BAAAFL010000012.1"/>
</dbReference>
<comment type="caution">
    <text evidence="3">The sequence shown here is derived from an EMBL/GenBank/DDBJ whole genome shotgun (WGS) entry which is preliminary data.</text>
</comment>
<protein>
    <submittedName>
        <fullName evidence="3">Efflux transporter outer membrane subunit</fullName>
    </submittedName>
</protein>
<dbReference type="PROSITE" id="PS51257">
    <property type="entry name" value="PROKAR_LIPOPROTEIN"/>
    <property type="match status" value="1"/>
</dbReference>
<accession>A0ABW9RTB4</accession>
<proteinExistence type="inferred from homology"/>
<keyword evidence="2" id="KW-0449">Lipoprotein</keyword>
<dbReference type="Gene3D" id="1.20.1600.10">
    <property type="entry name" value="Outer membrane efflux proteins (OEP)"/>
    <property type="match status" value="1"/>
</dbReference>
<evidence type="ECO:0000313" key="3">
    <source>
        <dbReference type="EMBL" id="MTI27434.1"/>
    </source>
</evidence>
<dbReference type="PANTHER" id="PTHR30203">
    <property type="entry name" value="OUTER MEMBRANE CATION EFFLUX PROTEIN"/>
    <property type="match status" value="1"/>
</dbReference>
<reference evidence="3 4" key="1">
    <citation type="submission" date="2019-02" db="EMBL/GenBank/DDBJ databases">
        <authorList>
            <person name="Goldberg S.R."/>
            <person name="Haltli B.A."/>
            <person name="Correa H."/>
            <person name="Russell K.G."/>
        </authorList>
    </citation>
    <scope>NUCLEOTIDE SEQUENCE [LARGE SCALE GENOMIC DNA]</scope>
    <source>
        <strain evidence="3 4">JCM 16186</strain>
    </source>
</reference>
<keyword evidence="2" id="KW-0564">Palmitate</keyword>